<gene>
    <name evidence="2" type="ORF">N7469_002031</name>
</gene>
<dbReference type="OrthoDB" id="529205at2759"/>
<name>A0A9W9P9Q4_PENCI</name>
<proteinExistence type="predicted"/>
<dbReference type="GeneID" id="81380118"/>
<dbReference type="AlphaFoldDB" id="A0A9W9P9Q4"/>
<organism evidence="2 3">
    <name type="scientific">Penicillium citrinum</name>
    <dbReference type="NCBI Taxonomy" id="5077"/>
    <lineage>
        <taxon>Eukaryota</taxon>
        <taxon>Fungi</taxon>
        <taxon>Dikarya</taxon>
        <taxon>Ascomycota</taxon>
        <taxon>Pezizomycotina</taxon>
        <taxon>Eurotiomycetes</taxon>
        <taxon>Eurotiomycetidae</taxon>
        <taxon>Eurotiales</taxon>
        <taxon>Aspergillaceae</taxon>
        <taxon>Penicillium</taxon>
    </lineage>
</organism>
<protein>
    <submittedName>
        <fullName evidence="2">Uncharacterized protein</fullName>
    </submittedName>
</protein>
<evidence type="ECO:0000313" key="3">
    <source>
        <dbReference type="Proteomes" id="UP001147733"/>
    </source>
</evidence>
<sequence>MSSFASIRVLSRQVICSSFALPSSTFCTSAARGSSKNNRHREDLPSHYEYCKQEALMDTKDGKRKWNSELASTSEQNVRADRGEFDGEHPSFDAMQQKIKQLAHNKTNKVSGNKQ</sequence>
<dbReference type="RefSeq" id="XP_056503445.1">
    <property type="nucleotide sequence ID" value="XM_056640951.1"/>
</dbReference>
<comment type="caution">
    <text evidence="2">The sequence shown here is derived from an EMBL/GenBank/DDBJ whole genome shotgun (WGS) entry which is preliminary data.</text>
</comment>
<evidence type="ECO:0000256" key="1">
    <source>
        <dbReference type="SAM" id="MobiDB-lite"/>
    </source>
</evidence>
<dbReference type="Proteomes" id="UP001147733">
    <property type="component" value="Unassembled WGS sequence"/>
</dbReference>
<dbReference type="EMBL" id="JAPQKT010000002">
    <property type="protein sequence ID" value="KAJ5240440.1"/>
    <property type="molecule type" value="Genomic_DNA"/>
</dbReference>
<reference evidence="2" key="2">
    <citation type="journal article" date="2023" name="IMA Fungus">
        <title>Comparative genomic study of the Penicillium genus elucidates a diverse pangenome and 15 lateral gene transfer events.</title>
        <authorList>
            <person name="Petersen C."/>
            <person name="Sorensen T."/>
            <person name="Nielsen M.R."/>
            <person name="Sondergaard T.E."/>
            <person name="Sorensen J.L."/>
            <person name="Fitzpatrick D.A."/>
            <person name="Frisvad J.C."/>
            <person name="Nielsen K.L."/>
        </authorList>
    </citation>
    <scope>NUCLEOTIDE SEQUENCE</scope>
    <source>
        <strain evidence="2">IBT 23319</strain>
    </source>
</reference>
<evidence type="ECO:0000313" key="2">
    <source>
        <dbReference type="EMBL" id="KAJ5240440.1"/>
    </source>
</evidence>
<reference evidence="2" key="1">
    <citation type="submission" date="2022-11" db="EMBL/GenBank/DDBJ databases">
        <authorList>
            <person name="Petersen C."/>
        </authorList>
    </citation>
    <scope>NUCLEOTIDE SEQUENCE</scope>
    <source>
        <strain evidence="2">IBT 23319</strain>
    </source>
</reference>
<keyword evidence="3" id="KW-1185">Reference proteome</keyword>
<feature type="region of interest" description="Disordered" evidence="1">
    <location>
        <begin position="66"/>
        <end position="91"/>
    </location>
</feature>
<accession>A0A9W9P9Q4</accession>
<feature type="compositionally biased region" description="Basic and acidic residues" evidence="1">
    <location>
        <begin position="78"/>
        <end position="91"/>
    </location>
</feature>